<keyword evidence="3" id="KW-1140">T=1 icosahedral capsid protein</keyword>
<proteinExistence type="inferred from homology"/>
<feature type="domain" description="Coat protein VP1/VP2 Parvovirus" evidence="7">
    <location>
        <begin position="198"/>
        <end position="684"/>
    </location>
</feature>
<dbReference type="InterPro" id="IPR013607">
    <property type="entry name" value="Phospholipase_A2-like"/>
</dbReference>
<protein>
    <submittedName>
        <fullName evidence="9">Capsid protein</fullName>
    </submittedName>
</protein>
<dbReference type="SUPFAM" id="SSF88645">
    <property type="entry name" value="ssDNA viruses"/>
    <property type="match status" value="1"/>
</dbReference>
<reference evidence="9" key="1">
    <citation type="submission" date="2020-01" db="EMBL/GenBank/DDBJ databases">
        <title>Viral genomes from wild and zoo birds in China.</title>
        <authorList>
            <person name="Dai Z."/>
            <person name="Shan L.T."/>
            <person name="Yang X.S."/>
        </authorList>
    </citation>
    <scope>NUCLEOTIDE SEQUENCE</scope>
    <source>
        <strain evidence="9">Swa134par3</strain>
    </source>
</reference>
<dbReference type="InterPro" id="IPR016184">
    <property type="entry name" value="Capsid/spike_ssDNA_virus"/>
</dbReference>
<evidence type="ECO:0000256" key="5">
    <source>
        <dbReference type="ARBA" id="ARBA00022844"/>
    </source>
</evidence>
<feature type="region of interest" description="Disordered" evidence="6">
    <location>
        <begin position="16"/>
        <end position="60"/>
    </location>
</feature>
<feature type="compositionally biased region" description="Pro residues" evidence="6">
    <location>
        <begin position="164"/>
        <end position="174"/>
    </location>
</feature>
<dbReference type="Gene3D" id="2.170.30.10">
    <property type="entry name" value="Parvovirus coat protein VP1/VP2"/>
    <property type="match status" value="1"/>
</dbReference>
<dbReference type="GO" id="GO:0039615">
    <property type="term" value="C:T=1 icosahedral viral capsid"/>
    <property type="evidence" value="ECO:0007669"/>
    <property type="project" value="UniProtKB-KW"/>
</dbReference>
<keyword evidence="4" id="KW-0167">Capsid protein</keyword>
<dbReference type="Pfam" id="PF00740">
    <property type="entry name" value="VP1_2"/>
    <property type="match status" value="1"/>
</dbReference>
<evidence type="ECO:0000259" key="8">
    <source>
        <dbReference type="Pfam" id="PF08398"/>
    </source>
</evidence>
<feature type="region of interest" description="Disordered" evidence="6">
    <location>
        <begin position="145"/>
        <end position="208"/>
    </location>
</feature>
<feature type="compositionally biased region" description="Gly residues" evidence="6">
    <location>
        <begin position="188"/>
        <end position="207"/>
    </location>
</feature>
<feature type="compositionally biased region" description="Polar residues" evidence="6">
    <location>
        <begin position="562"/>
        <end position="579"/>
    </location>
</feature>
<accession>A0A7D3QM90</accession>
<comment type="subcellular location">
    <subcellularLocation>
        <location evidence="1">Virion</location>
    </subcellularLocation>
</comment>
<dbReference type="InterPro" id="IPR001403">
    <property type="entry name" value="Parvovirus_coat"/>
</dbReference>
<evidence type="ECO:0000256" key="1">
    <source>
        <dbReference type="ARBA" id="ARBA00004328"/>
    </source>
</evidence>
<evidence type="ECO:0000256" key="2">
    <source>
        <dbReference type="ARBA" id="ARBA00005398"/>
    </source>
</evidence>
<feature type="compositionally biased region" description="Pro residues" evidence="6">
    <location>
        <begin position="42"/>
        <end position="51"/>
    </location>
</feature>
<evidence type="ECO:0000256" key="3">
    <source>
        <dbReference type="ARBA" id="ARBA00022431"/>
    </source>
</evidence>
<evidence type="ECO:0000256" key="4">
    <source>
        <dbReference type="ARBA" id="ARBA00022561"/>
    </source>
</evidence>
<evidence type="ECO:0000259" key="7">
    <source>
        <dbReference type="Pfam" id="PF00740"/>
    </source>
</evidence>
<name>A0A7D3QM90_9VIRU</name>
<dbReference type="EMBL" id="MT138302">
    <property type="protein sequence ID" value="QKE54951.1"/>
    <property type="molecule type" value="Genomic_DNA"/>
</dbReference>
<dbReference type="GO" id="GO:0005198">
    <property type="term" value="F:structural molecule activity"/>
    <property type="evidence" value="ECO:0007669"/>
    <property type="project" value="InterPro"/>
</dbReference>
<feature type="region of interest" description="Disordered" evidence="6">
    <location>
        <begin position="562"/>
        <end position="583"/>
    </location>
</feature>
<evidence type="ECO:0000256" key="6">
    <source>
        <dbReference type="SAM" id="MobiDB-lite"/>
    </source>
</evidence>
<keyword evidence="5" id="KW-0946">Virion</keyword>
<organism evidence="9">
    <name type="scientific">Parvoviridae sp</name>
    <dbReference type="NCBI Taxonomy" id="1940570"/>
    <lineage>
        <taxon>Viruses</taxon>
        <taxon>Monodnaviria</taxon>
        <taxon>Shotokuvirae</taxon>
        <taxon>Cossaviricota</taxon>
        <taxon>Quintoviricetes</taxon>
        <taxon>Piccovirales</taxon>
        <taxon>Parvoviridae</taxon>
    </lineage>
</organism>
<dbReference type="InterPro" id="IPR036952">
    <property type="entry name" value="VP1/VP2"/>
</dbReference>
<dbReference type="Pfam" id="PF08398">
    <property type="entry name" value="Phospholip_A2_4"/>
    <property type="match status" value="1"/>
</dbReference>
<comment type="similarity">
    <text evidence="2">Belongs to the parvoviridae capsid protein family.</text>
</comment>
<sequence length="717" mass="80120">MTGLLQRFETWYETAASTWRNTQAGAPPPKPNQQRQHHDSPPKPNPVPGPSTRPDDYKRGLVLPGYKYLGPFNSLNKGPPVNEADAAAERHDHRYDAILKAGGNPYLTYNWADELFHKELATDTSWGGNLGRAVFRAKKRLLEPLGLTDNLPPPPKKAKQDPVPETPPDTPPDNSPGSSESLDISDMSGGGGQGLGGSQSGGDGVGNASGNWHCHTQWMDNTVITSSTRTWCLPSYNNNLYKQISSSTDVNNAYFGYSTPWGYFDFNRFHCHWSPRDWQRLINNHYGFRPKSMRVKIFNIQVKEVATVNSEKQITNNLTSTVQIFADSDYSLPYVGSSATEGSLPPFPADVFLIPQYGYCSLHGWSSSQTTGTARTAFYCLEYFPSQMLRTGNTYEFSFDFPHVPFHTGYALNQSLDRLANPLLDQYLWHFQSTDGGGKAKFAKAVANNWAEKYQNWMPGPFWKTQGWIPDNNARSQNSWGVCNKSEVNLTLSAVRPGPNGMCNADPQVTNRFALDNSMIFVNQPVAPGESGLREMHEVRIGNEDETLPVNYRANWSGPITARNQQQQGTDPTRVTNTEKGVHPGNVWMDRDVYLQGPIWAKIPDTDAVFHPTPNMGGFGLHNPPPMILIRNTAVPADPPAAYRDGPLNAFITQYSTGQVTVEMTWEVLKEKSKRWNPEIQFTNNWGDTRLVDFAPDSSGKYAYNRLIGTRFLTKHL</sequence>
<feature type="domain" description="Phospholipase A2-like" evidence="8">
    <location>
        <begin position="59"/>
        <end position="138"/>
    </location>
</feature>
<evidence type="ECO:0000313" key="9">
    <source>
        <dbReference type="EMBL" id="QKE54951.1"/>
    </source>
</evidence>